<sequence>MDRNDLEFTFVPFGRGRRGCPGYSLAFTVIHATVGALVQCFDWKIDGGDKVEMEEGTGFSVGLAEPLVI</sequence>
<evidence type="ECO:0000313" key="2">
    <source>
        <dbReference type="Proteomes" id="UP000828941"/>
    </source>
</evidence>
<gene>
    <name evidence="1" type="ORF">L6164_033282</name>
</gene>
<keyword evidence="2" id="KW-1185">Reference proteome</keyword>
<dbReference type="EMBL" id="CM039438">
    <property type="protein sequence ID" value="KAI4299860.1"/>
    <property type="molecule type" value="Genomic_DNA"/>
</dbReference>
<dbReference type="Proteomes" id="UP000828941">
    <property type="component" value="Chromosome 13"/>
</dbReference>
<organism evidence="1 2">
    <name type="scientific">Bauhinia variegata</name>
    <name type="common">Purple orchid tree</name>
    <name type="synonym">Phanera variegata</name>
    <dbReference type="NCBI Taxonomy" id="167791"/>
    <lineage>
        <taxon>Eukaryota</taxon>
        <taxon>Viridiplantae</taxon>
        <taxon>Streptophyta</taxon>
        <taxon>Embryophyta</taxon>
        <taxon>Tracheophyta</taxon>
        <taxon>Spermatophyta</taxon>
        <taxon>Magnoliopsida</taxon>
        <taxon>eudicotyledons</taxon>
        <taxon>Gunneridae</taxon>
        <taxon>Pentapetalae</taxon>
        <taxon>rosids</taxon>
        <taxon>fabids</taxon>
        <taxon>Fabales</taxon>
        <taxon>Fabaceae</taxon>
        <taxon>Cercidoideae</taxon>
        <taxon>Cercideae</taxon>
        <taxon>Bauhiniinae</taxon>
        <taxon>Bauhinia</taxon>
    </lineage>
</organism>
<evidence type="ECO:0000313" key="1">
    <source>
        <dbReference type="EMBL" id="KAI4299860.1"/>
    </source>
</evidence>
<protein>
    <submittedName>
        <fullName evidence="1">Uncharacterized protein</fullName>
    </submittedName>
</protein>
<comment type="caution">
    <text evidence="1">The sequence shown here is derived from an EMBL/GenBank/DDBJ whole genome shotgun (WGS) entry which is preliminary data.</text>
</comment>
<reference evidence="1 2" key="1">
    <citation type="journal article" date="2022" name="DNA Res.">
        <title>Chromosomal-level genome assembly of the orchid tree Bauhinia variegata (Leguminosae; Cercidoideae) supports the allotetraploid origin hypothesis of Bauhinia.</title>
        <authorList>
            <person name="Zhong Y."/>
            <person name="Chen Y."/>
            <person name="Zheng D."/>
            <person name="Pang J."/>
            <person name="Liu Y."/>
            <person name="Luo S."/>
            <person name="Meng S."/>
            <person name="Qian L."/>
            <person name="Wei D."/>
            <person name="Dai S."/>
            <person name="Zhou R."/>
        </authorList>
    </citation>
    <scope>NUCLEOTIDE SEQUENCE [LARGE SCALE GENOMIC DNA]</scope>
    <source>
        <strain evidence="1">BV-YZ2020</strain>
    </source>
</reference>
<accession>A0ACB9KRB5</accession>
<proteinExistence type="predicted"/>
<name>A0ACB9KRB5_BAUVA</name>